<keyword evidence="2 3" id="KW-0040">ANK repeat</keyword>
<dbReference type="OrthoDB" id="6718656at2759"/>
<name>A0A5C3QDK3_9AGAR</name>
<dbReference type="AlphaFoldDB" id="A0A5C3QDK3"/>
<feature type="repeat" description="ANK" evidence="3">
    <location>
        <begin position="295"/>
        <end position="327"/>
    </location>
</feature>
<evidence type="ECO:0000256" key="2">
    <source>
        <dbReference type="ARBA" id="ARBA00023043"/>
    </source>
</evidence>
<dbReference type="Gene3D" id="3.10.260.10">
    <property type="entry name" value="Transcription regulator HTH, APSES-type DNA-binding domain"/>
    <property type="match status" value="1"/>
</dbReference>
<dbReference type="STRING" id="1884261.A0A5C3QDK3"/>
<accession>A0A5C3QDK3</accession>
<feature type="repeat" description="ANK" evidence="3">
    <location>
        <begin position="414"/>
        <end position="446"/>
    </location>
</feature>
<dbReference type="GO" id="GO:0033309">
    <property type="term" value="C:SBF transcription complex"/>
    <property type="evidence" value="ECO:0007669"/>
    <property type="project" value="TreeGrafter"/>
</dbReference>
<feature type="compositionally biased region" description="Low complexity" evidence="4">
    <location>
        <begin position="641"/>
        <end position="651"/>
    </location>
</feature>
<feature type="region of interest" description="Disordered" evidence="4">
    <location>
        <begin position="111"/>
        <end position="254"/>
    </location>
</feature>
<sequence>MPEPQIFKATYSGIPVYEMMCKSVAVMRRRSDSWMNATQILKVAGLDKPQRTRVLEREVQKGEHEKVQGGYGKYQGTWIPLERGLELAKQFNCESALRLIIDFHADDASPPLAPKHVVSQPSTATRPPSSRRAAAAASTAAARAGSAEGSSVATRSSRRQVTGRGSKKVEGNSNDADSMSVAGSADGSMTPSPSESSASSRTPSPIHDGPGGQTISRSGRKDSRRRRGGHHRRDEFDHDDDMIGVSGDEDSMHRGEHRDYAEEILEYFISDSHQIPDILIHPPPDFEPNLPIDDDGHTPLHWACAMGRVRILKLLLSAGADIFAVNKAGQTALMRSVMFSNNYDVRKFPEMYEHLHKSTLNIDNNNRTVFHHIVDLAMTKNKTHAARYYMETILTRLADYPKELSDIVNFQDEDGETALTLAARCRSKRIVKILIDHSADPKIVNNDGKSAEDYILEDERFRASPGPPSRQANMAFRHLQATHPPPGTPPGYAFAPWSGDRPPLHHSATAQRASTRCVNDMASMLDSLAASYDAELRDKERDIVQAHALLGQIQAEILESQRAVGMVRGQAEGLVGARTKLRMGEGEVRGRMGREYRGGWEEWVRGEEERWGVAGEKWGGEEGQQGDTVMADTAPVPNGLPSSSSHPQPQSAFPNPAQLYAPPPDPTSLSAECASLRTSLLAGRSRRSALFDALVSCQAEAGTSARMGDYRRLIMIGCGGIGWGEVEGAVEGLLESLEEEEPSTSAVGWATA</sequence>
<dbReference type="InterPro" id="IPR018004">
    <property type="entry name" value="KilA/APSES_HTH"/>
</dbReference>
<dbReference type="InterPro" id="IPR051642">
    <property type="entry name" value="SWI6-like"/>
</dbReference>
<feature type="domain" description="HTH APSES-type" evidence="5">
    <location>
        <begin position="6"/>
        <end position="112"/>
    </location>
</feature>
<dbReference type="PANTHER" id="PTHR43828">
    <property type="entry name" value="ASPARAGINASE"/>
    <property type="match status" value="1"/>
</dbReference>
<dbReference type="Pfam" id="PF12796">
    <property type="entry name" value="Ank_2"/>
    <property type="match status" value="1"/>
</dbReference>
<dbReference type="SMART" id="SM01252">
    <property type="entry name" value="KilA-N"/>
    <property type="match status" value="1"/>
</dbReference>
<dbReference type="SUPFAM" id="SSF48403">
    <property type="entry name" value="Ankyrin repeat"/>
    <property type="match status" value="1"/>
</dbReference>
<reference evidence="6 7" key="1">
    <citation type="journal article" date="2019" name="Nat. Ecol. Evol.">
        <title>Megaphylogeny resolves global patterns of mushroom evolution.</title>
        <authorList>
            <person name="Varga T."/>
            <person name="Krizsan K."/>
            <person name="Foldi C."/>
            <person name="Dima B."/>
            <person name="Sanchez-Garcia M."/>
            <person name="Sanchez-Ramirez S."/>
            <person name="Szollosi G.J."/>
            <person name="Szarkandi J.G."/>
            <person name="Papp V."/>
            <person name="Albert L."/>
            <person name="Andreopoulos W."/>
            <person name="Angelini C."/>
            <person name="Antonin V."/>
            <person name="Barry K.W."/>
            <person name="Bougher N.L."/>
            <person name="Buchanan P."/>
            <person name="Buyck B."/>
            <person name="Bense V."/>
            <person name="Catcheside P."/>
            <person name="Chovatia M."/>
            <person name="Cooper J."/>
            <person name="Damon W."/>
            <person name="Desjardin D."/>
            <person name="Finy P."/>
            <person name="Geml J."/>
            <person name="Haridas S."/>
            <person name="Hughes K."/>
            <person name="Justo A."/>
            <person name="Karasinski D."/>
            <person name="Kautmanova I."/>
            <person name="Kiss B."/>
            <person name="Kocsube S."/>
            <person name="Kotiranta H."/>
            <person name="LaButti K.M."/>
            <person name="Lechner B.E."/>
            <person name="Liimatainen K."/>
            <person name="Lipzen A."/>
            <person name="Lukacs Z."/>
            <person name="Mihaltcheva S."/>
            <person name="Morgado L.N."/>
            <person name="Niskanen T."/>
            <person name="Noordeloos M.E."/>
            <person name="Ohm R.A."/>
            <person name="Ortiz-Santana B."/>
            <person name="Ovrebo C."/>
            <person name="Racz N."/>
            <person name="Riley R."/>
            <person name="Savchenko A."/>
            <person name="Shiryaev A."/>
            <person name="Soop K."/>
            <person name="Spirin V."/>
            <person name="Szebenyi C."/>
            <person name="Tomsovsky M."/>
            <person name="Tulloss R.E."/>
            <person name="Uehling J."/>
            <person name="Grigoriev I.V."/>
            <person name="Vagvolgyi C."/>
            <person name="Papp T."/>
            <person name="Martin F.M."/>
            <person name="Miettinen O."/>
            <person name="Hibbett D.S."/>
            <person name="Nagy L.G."/>
        </authorList>
    </citation>
    <scope>NUCLEOTIDE SEQUENCE [LARGE SCALE GENOMIC DNA]</scope>
    <source>
        <strain evidence="6 7">CBS 309.79</strain>
    </source>
</reference>
<evidence type="ECO:0000313" key="7">
    <source>
        <dbReference type="Proteomes" id="UP000305067"/>
    </source>
</evidence>
<evidence type="ECO:0000313" key="6">
    <source>
        <dbReference type="EMBL" id="TFL00136.1"/>
    </source>
</evidence>
<protein>
    <recommendedName>
        <fullName evidence="5">HTH APSES-type domain-containing protein</fullName>
    </recommendedName>
</protein>
<dbReference type="PROSITE" id="PS51299">
    <property type="entry name" value="HTH_APSES"/>
    <property type="match status" value="1"/>
</dbReference>
<dbReference type="SUPFAM" id="SSF54616">
    <property type="entry name" value="DNA-binding domain of Mlu1-box binding protein MBP1"/>
    <property type="match status" value="1"/>
</dbReference>
<dbReference type="GO" id="GO:0003677">
    <property type="term" value="F:DNA binding"/>
    <property type="evidence" value="ECO:0007669"/>
    <property type="project" value="InterPro"/>
</dbReference>
<keyword evidence="7" id="KW-1185">Reference proteome</keyword>
<dbReference type="Proteomes" id="UP000305067">
    <property type="component" value="Unassembled WGS sequence"/>
</dbReference>
<dbReference type="PROSITE" id="PS50297">
    <property type="entry name" value="ANK_REP_REGION"/>
    <property type="match status" value="2"/>
</dbReference>
<dbReference type="GO" id="GO:0001228">
    <property type="term" value="F:DNA-binding transcription activator activity, RNA polymerase II-specific"/>
    <property type="evidence" value="ECO:0007669"/>
    <property type="project" value="UniProtKB-ARBA"/>
</dbReference>
<dbReference type="Gene3D" id="1.25.40.20">
    <property type="entry name" value="Ankyrin repeat-containing domain"/>
    <property type="match status" value="1"/>
</dbReference>
<dbReference type="EMBL" id="ML178830">
    <property type="protein sequence ID" value="TFL00136.1"/>
    <property type="molecule type" value="Genomic_DNA"/>
</dbReference>
<dbReference type="Pfam" id="PF04383">
    <property type="entry name" value="KilA-N"/>
    <property type="match status" value="1"/>
</dbReference>
<organism evidence="6 7">
    <name type="scientific">Pterulicium gracile</name>
    <dbReference type="NCBI Taxonomy" id="1884261"/>
    <lineage>
        <taxon>Eukaryota</taxon>
        <taxon>Fungi</taxon>
        <taxon>Dikarya</taxon>
        <taxon>Basidiomycota</taxon>
        <taxon>Agaricomycotina</taxon>
        <taxon>Agaricomycetes</taxon>
        <taxon>Agaricomycetidae</taxon>
        <taxon>Agaricales</taxon>
        <taxon>Pleurotineae</taxon>
        <taxon>Pterulaceae</taxon>
        <taxon>Pterulicium</taxon>
    </lineage>
</organism>
<dbReference type="InterPro" id="IPR036887">
    <property type="entry name" value="HTH_APSES_sf"/>
</dbReference>
<feature type="compositionally biased region" description="Basic residues" evidence="4">
    <location>
        <begin position="222"/>
        <end position="231"/>
    </location>
</feature>
<feature type="region of interest" description="Disordered" evidence="4">
    <location>
        <begin position="617"/>
        <end position="661"/>
    </location>
</feature>
<dbReference type="InterPro" id="IPR003163">
    <property type="entry name" value="Tscrpt_reg_HTH_APSES-type"/>
</dbReference>
<dbReference type="GO" id="GO:0030907">
    <property type="term" value="C:MBF transcription complex"/>
    <property type="evidence" value="ECO:0007669"/>
    <property type="project" value="TreeGrafter"/>
</dbReference>
<feature type="compositionally biased region" description="Low complexity" evidence="4">
    <location>
        <begin position="188"/>
        <end position="205"/>
    </location>
</feature>
<dbReference type="PANTHER" id="PTHR43828:SF15">
    <property type="entry name" value="TRANSCRIPTION FACTOR MBP1"/>
    <property type="match status" value="1"/>
</dbReference>
<dbReference type="PROSITE" id="PS50088">
    <property type="entry name" value="ANK_REPEAT"/>
    <property type="match status" value="2"/>
</dbReference>
<dbReference type="InterPro" id="IPR036770">
    <property type="entry name" value="Ankyrin_rpt-contain_sf"/>
</dbReference>
<evidence type="ECO:0000256" key="1">
    <source>
        <dbReference type="ARBA" id="ARBA00022737"/>
    </source>
</evidence>
<dbReference type="FunFam" id="3.10.260.10:FF:000001">
    <property type="entry name" value="APSES transcription factor (MbpA)"/>
    <property type="match status" value="1"/>
</dbReference>
<evidence type="ECO:0000256" key="3">
    <source>
        <dbReference type="PROSITE-ProRule" id="PRU00023"/>
    </source>
</evidence>
<dbReference type="SMART" id="SM00248">
    <property type="entry name" value="ANK"/>
    <property type="match status" value="3"/>
</dbReference>
<dbReference type="Pfam" id="PF00023">
    <property type="entry name" value="Ank"/>
    <property type="match status" value="1"/>
</dbReference>
<evidence type="ECO:0000256" key="4">
    <source>
        <dbReference type="SAM" id="MobiDB-lite"/>
    </source>
</evidence>
<keyword evidence="1" id="KW-0677">Repeat</keyword>
<feature type="compositionally biased region" description="Low complexity" evidence="4">
    <location>
        <begin position="121"/>
        <end position="151"/>
    </location>
</feature>
<proteinExistence type="predicted"/>
<gene>
    <name evidence="6" type="ORF">BDV98DRAFT_605579</name>
</gene>
<evidence type="ECO:0000259" key="5">
    <source>
        <dbReference type="PROSITE" id="PS51299"/>
    </source>
</evidence>
<dbReference type="InterPro" id="IPR002110">
    <property type="entry name" value="Ankyrin_rpt"/>
</dbReference>